<name>A0ABM5NFS2_LIBAS</name>
<accession>A0ABM5NFS2</accession>
<sequence length="200" mass="22664">MPLSGYSVSIKKLGIVSVLIPVVLGVSNCDHSDSQHPPVIPILKDDKNDGEPRKPTPLDHSDSQHPPVLPNSENNAHGDEPIKKSEKPTFRRNQPVIENLRKPTEAEKEKILAARDRYQKTNNEEAIASIIWHRYQHMDYKGKTEQEKRALAKQSRDDFQRYATAQAANQKAADMLMLATYGLQYDDSLTKIQDPPKMEE</sequence>
<evidence type="ECO:0000313" key="3">
    <source>
        <dbReference type="Proteomes" id="UP000011820"/>
    </source>
</evidence>
<feature type="region of interest" description="Disordered" evidence="1">
    <location>
        <begin position="28"/>
        <end position="99"/>
    </location>
</feature>
<evidence type="ECO:0000313" key="2">
    <source>
        <dbReference type="EMBL" id="AGH16988.1"/>
    </source>
</evidence>
<keyword evidence="3" id="KW-1185">Reference proteome</keyword>
<feature type="compositionally biased region" description="Basic and acidic residues" evidence="1">
    <location>
        <begin position="76"/>
        <end position="89"/>
    </location>
</feature>
<reference evidence="2 3" key="1">
    <citation type="journal article" date="2013" name="Genome Announc.">
        <title>Complete Genome Sequence of a Chinese Strain of 'Candidatus Liberibacter asiaticus'.</title>
        <authorList>
            <person name="Lin H."/>
            <person name="Han C.S."/>
            <person name="Liu B."/>
            <person name="Lou B."/>
            <person name="Bai X."/>
            <person name="Deng C."/>
            <person name="Civerolo E.L."/>
            <person name="Gupta G."/>
        </authorList>
    </citation>
    <scope>NUCLEOTIDE SEQUENCE [LARGE SCALE GENOMIC DNA]</scope>
    <source>
        <strain evidence="3">gxpsy</strain>
    </source>
</reference>
<protein>
    <recommendedName>
        <fullName evidence="4">Lipoprotein</fullName>
    </recommendedName>
</protein>
<gene>
    <name evidence="2" type="ORF">WSI_03090</name>
</gene>
<feature type="compositionally biased region" description="Basic and acidic residues" evidence="1">
    <location>
        <begin position="43"/>
        <end position="63"/>
    </location>
</feature>
<dbReference type="EMBL" id="CP004005">
    <property type="protein sequence ID" value="AGH16988.1"/>
    <property type="molecule type" value="Genomic_DNA"/>
</dbReference>
<proteinExistence type="predicted"/>
<dbReference type="Proteomes" id="UP000011820">
    <property type="component" value="Chromosome"/>
</dbReference>
<evidence type="ECO:0000256" key="1">
    <source>
        <dbReference type="SAM" id="MobiDB-lite"/>
    </source>
</evidence>
<organism evidence="2 3">
    <name type="scientific">Candidatus Liberibacter asiaticus str. gxpsy</name>
    <dbReference type="NCBI Taxonomy" id="1174529"/>
    <lineage>
        <taxon>Bacteria</taxon>
        <taxon>Pseudomonadati</taxon>
        <taxon>Pseudomonadota</taxon>
        <taxon>Alphaproteobacteria</taxon>
        <taxon>Hyphomicrobiales</taxon>
        <taxon>Rhizobiaceae</taxon>
        <taxon>Liberibacter</taxon>
    </lineage>
</organism>
<evidence type="ECO:0008006" key="4">
    <source>
        <dbReference type="Google" id="ProtNLM"/>
    </source>
</evidence>